<evidence type="ECO:0000256" key="3">
    <source>
        <dbReference type="ARBA" id="ARBA00013386"/>
    </source>
</evidence>
<evidence type="ECO:0000256" key="2">
    <source>
        <dbReference type="ARBA" id="ARBA00009001"/>
    </source>
</evidence>
<comment type="similarity">
    <text evidence="2">Belongs to the transcriptional coactivator PC4 family.</text>
</comment>
<keyword evidence="5" id="KW-0238">DNA-binding</keyword>
<sequence length="130" mass="14697">MPKSKELVSSSSSGSDSESEVDKKLKRKKQVAPEKPVKKQKTGETSRALSSSKQSNSSRDDNMFQTGKMRYVSPGCVWDFKGKVLIDVREYWMNPEGEMKPGRKGISLNPEQWSQLKEKISDIDDAVRKL</sequence>
<feature type="compositionally biased region" description="Basic and acidic residues" evidence="12">
    <location>
        <begin position="31"/>
        <end position="44"/>
    </location>
</feature>
<comment type="subcellular location">
    <subcellularLocation>
        <location evidence="1">Nucleus</location>
    </subcellularLocation>
</comment>
<evidence type="ECO:0000256" key="9">
    <source>
        <dbReference type="ARBA" id="ARBA00024848"/>
    </source>
</evidence>
<evidence type="ECO:0000256" key="11">
    <source>
        <dbReference type="ARBA" id="ARBA00031984"/>
    </source>
</evidence>
<organism evidence="14 15">
    <name type="scientific">Carlito syrichta</name>
    <name type="common">Philippine tarsier</name>
    <name type="synonym">Tarsius syrichta</name>
    <dbReference type="NCBI Taxonomy" id="1868482"/>
    <lineage>
        <taxon>Eukaryota</taxon>
        <taxon>Metazoa</taxon>
        <taxon>Chordata</taxon>
        <taxon>Craniata</taxon>
        <taxon>Vertebrata</taxon>
        <taxon>Euteleostomi</taxon>
        <taxon>Mammalia</taxon>
        <taxon>Eutheria</taxon>
        <taxon>Euarchontoglires</taxon>
        <taxon>Primates</taxon>
        <taxon>Haplorrhini</taxon>
        <taxon>Tarsiiformes</taxon>
        <taxon>Tarsiidae</taxon>
        <taxon>Carlito</taxon>
    </lineage>
</organism>
<evidence type="ECO:0000313" key="15">
    <source>
        <dbReference type="RefSeq" id="XP_021571790.1"/>
    </source>
</evidence>
<dbReference type="GO" id="GO:0005634">
    <property type="term" value="C:nucleus"/>
    <property type="evidence" value="ECO:0007669"/>
    <property type="project" value="UniProtKB-SubCell"/>
</dbReference>
<evidence type="ECO:0000256" key="6">
    <source>
        <dbReference type="ARBA" id="ARBA00023159"/>
    </source>
</evidence>
<evidence type="ECO:0000256" key="7">
    <source>
        <dbReference type="ARBA" id="ARBA00023163"/>
    </source>
</evidence>
<dbReference type="InterPro" id="IPR045125">
    <property type="entry name" value="Sub1/Tcp4-like"/>
</dbReference>
<feature type="region of interest" description="Disordered" evidence="12">
    <location>
        <begin position="1"/>
        <end position="66"/>
    </location>
</feature>
<comment type="function">
    <text evidence="9">General coactivator that functions cooperatively with TAFs and mediates functional interactions between upstream activators and the general transcriptional machinery. May be involved in stabilizing the multiprotein transcription complex. Binds single-stranded DNA. Also binds, in vitro, non-specifically to double-stranded DNA (ds DNA).</text>
</comment>
<comment type="subunit">
    <text evidence="10">Homodimer. Interacts with CSTF2.</text>
</comment>
<protein>
    <recommendedName>
        <fullName evidence="3">Activated RNA polymerase II transcriptional coactivator p15</fullName>
    </recommendedName>
    <alternativeName>
        <fullName evidence="11">SUB1 homolog</fullName>
    </alternativeName>
</protein>
<dbReference type="GO" id="GO:0003677">
    <property type="term" value="F:DNA binding"/>
    <property type="evidence" value="ECO:0007669"/>
    <property type="project" value="UniProtKB-KW"/>
</dbReference>
<dbReference type="SUPFAM" id="SSF54447">
    <property type="entry name" value="ssDNA-binding transcriptional regulator domain"/>
    <property type="match status" value="1"/>
</dbReference>
<dbReference type="InterPro" id="IPR009044">
    <property type="entry name" value="ssDNA-bd_transcriptional_reg"/>
</dbReference>
<evidence type="ECO:0000256" key="4">
    <source>
        <dbReference type="ARBA" id="ARBA00023015"/>
    </source>
</evidence>
<dbReference type="PANTHER" id="PTHR13215">
    <property type="entry name" value="RNA POLYMERASE II TRANSCRIPTIONAL COACTIVATOR"/>
    <property type="match status" value="1"/>
</dbReference>
<evidence type="ECO:0000256" key="1">
    <source>
        <dbReference type="ARBA" id="ARBA00004123"/>
    </source>
</evidence>
<dbReference type="GO" id="GO:0060261">
    <property type="term" value="P:positive regulation of transcription initiation by RNA polymerase II"/>
    <property type="evidence" value="ECO:0007669"/>
    <property type="project" value="InterPro"/>
</dbReference>
<evidence type="ECO:0000256" key="12">
    <source>
        <dbReference type="SAM" id="MobiDB-lite"/>
    </source>
</evidence>
<feature type="domain" description="Transcriptional coactivator p15 (PC4) C-terminal" evidence="13">
    <location>
        <begin position="77"/>
        <end position="118"/>
    </location>
</feature>
<dbReference type="RefSeq" id="XP_021571790.1">
    <property type="nucleotide sequence ID" value="XM_021716115.1"/>
</dbReference>
<gene>
    <name evidence="15" type="primary">LOC110596292</name>
</gene>
<proteinExistence type="inferred from homology"/>
<keyword evidence="14" id="KW-1185">Reference proteome</keyword>
<dbReference type="KEGG" id="csyr:110596292"/>
<dbReference type="OrthoDB" id="2505440at2759"/>
<keyword evidence="7" id="KW-0804">Transcription</keyword>
<dbReference type="Pfam" id="PF02229">
    <property type="entry name" value="PC4"/>
    <property type="match status" value="1"/>
</dbReference>
<dbReference type="AlphaFoldDB" id="A0A3Q0EBZ5"/>
<accession>A0A3Q0EBZ5</accession>
<evidence type="ECO:0000256" key="5">
    <source>
        <dbReference type="ARBA" id="ARBA00023125"/>
    </source>
</evidence>
<evidence type="ECO:0000256" key="10">
    <source>
        <dbReference type="ARBA" id="ARBA00025843"/>
    </source>
</evidence>
<reference evidence="15" key="1">
    <citation type="submission" date="2025-08" db="UniProtKB">
        <authorList>
            <consortium name="RefSeq"/>
        </authorList>
    </citation>
    <scope>IDENTIFICATION</scope>
</reference>
<dbReference type="STRING" id="1868482.ENSTSYP00000023887"/>
<keyword evidence="4" id="KW-0805">Transcription regulation</keyword>
<dbReference type="FunFam" id="2.30.31.10:FF:000001">
    <property type="entry name" value="Activated RNA polymerase II transcriptional coactivator p15"/>
    <property type="match status" value="1"/>
</dbReference>
<dbReference type="InterPro" id="IPR003173">
    <property type="entry name" value="PC4_C"/>
</dbReference>
<dbReference type="Gene3D" id="2.30.31.10">
    <property type="entry name" value="Transcriptional Coactivator Pc4, Chain A"/>
    <property type="match status" value="1"/>
</dbReference>
<dbReference type="Proteomes" id="UP000189704">
    <property type="component" value="Unplaced"/>
</dbReference>
<feature type="compositionally biased region" description="Low complexity" evidence="12">
    <location>
        <begin position="46"/>
        <end position="57"/>
    </location>
</feature>
<dbReference type="GeneID" id="110596292"/>
<evidence type="ECO:0000259" key="13">
    <source>
        <dbReference type="Pfam" id="PF02229"/>
    </source>
</evidence>
<dbReference type="GO" id="GO:0003713">
    <property type="term" value="F:transcription coactivator activity"/>
    <property type="evidence" value="ECO:0007669"/>
    <property type="project" value="InterPro"/>
</dbReference>
<evidence type="ECO:0000313" key="14">
    <source>
        <dbReference type="Proteomes" id="UP000189704"/>
    </source>
</evidence>
<feature type="compositionally biased region" description="Low complexity" evidence="12">
    <location>
        <begin position="7"/>
        <end position="16"/>
    </location>
</feature>
<keyword evidence="6" id="KW-0010">Activator</keyword>
<evidence type="ECO:0000256" key="8">
    <source>
        <dbReference type="ARBA" id="ARBA00023242"/>
    </source>
</evidence>
<keyword evidence="8" id="KW-0539">Nucleus</keyword>
<name>A0A3Q0EBZ5_CARSF</name>